<comment type="catalytic activity">
    <reaction evidence="8">
        <text>D-serine = pyruvate + NH4(+)</text>
        <dbReference type="Rhea" id="RHEA:13977"/>
        <dbReference type="ChEBI" id="CHEBI:15361"/>
        <dbReference type="ChEBI" id="CHEBI:28938"/>
        <dbReference type="ChEBI" id="CHEBI:35247"/>
        <dbReference type="EC" id="4.3.1.18"/>
    </reaction>
    <physiologicalReaction direction="left-to-right" evidence="8">
        <dbReference type="Rhea" id="RHEA:13978"/>
    </physiologicalReaction>
</comment>
<dbReference type="InterPro" id="IPR026956">
    <property type="entry name" value="D-ser_dehydrat-like_dom"/>
</dbReference>
<evidence type="ECO:0000256" key="8">
    <source>
        <dbReference type="ARBA" id="ARBA00051198"/>
    </source>
</evidence>
<keyword evidence="6" id="KW-0663">Pyridoxal phosphate</keyword>
<sequence length="344" mass="38708">MIKRCRSLGVELRTNMKTHRTLEAGEYMTEGTKRCISVSTLAEAEFYANAGYDDITYAYPLSTDKVPQAAQLLLRLEKFHVLIDNYVILDALTASPPTEGRKWSVFLKVNCGFNRAGVWYDDPQSITFAKEIASKSCVTFKGLYIHEGDSYKSRGEDEIKQCTSEIFKRLNILSNRLQEAGIEFPVVAIGSTPSCSKPPDDIHGINEFHPGNYVFYDYQQFLIGSCTMNDIAVRVLTRVIGHYPDRGQILIDCGWTGLSLDSLGKLRTGFCYFEDHSNLKLLKMTQETGTVEAVEGSLDVSLYPIGSFLKMIPYHSCATAIMHPVYYVVKGDLVVDRWIPNKGW</sequence>
<proteinExistence type="inferred from homology"/>
<dbReference type="PANTHER" id="PTHR28004:SF2">
    <property type="entry name" value="D-SERINE DEHYDRATASE"/>
    <property type="match status" value="1"/>
</dbReference>
<evidence type="ECO:0000256" key="2">
    <source>
        <dbReference type="ARBA" id="ARBA00001947"/>
    </source>
</evidence>
<dbReference type="EMBL" id="MU826834">
    <property type="protein sequence ID" value="KAJ7372841.1"/>
    <property type="molecule type" value="Genomic_DNA"/>
</dbReference>
<protein>
    <recommendedName>
        <fullName evidence="10">D-serine dehydratase</fullName>
        <ecNumber evidence="9">4.3.1.18</ecNumber>
    </recommendedName>
    <alternativeName>
        <fullName evidence="11">D-serine deaminase</fullName>
    </alternativeName>
</protein>
<evidence type="ECO:0000256" key="5">
    <source>
        <dbReference type="ARBA" id="ARBA00022833"/>
    </source>
</evidence>
<dbReference type="OrthoDB" id="20198at2759"/>
<keyword evidence="4" id="KW-0479">Metal-binding</keyword>
<evidence type="ECO:0000313" key="14">
    <source>
        <dbReference type="Proteomes" id="UP001163046"/>
    </source>
</evidence>
<keyword evidence="7" id="KW-0456">Lyase</keyword>
<dbReference type="InterPro" id="IPR042208">
    <property type="entry name" value="D-ser_dehydrat-like_sf"/>
</dbReference>
<gene>
    <name evidence="13" type="ORF">OS493_016764</name>
</gene>
<dbReference type="SMART" id="SM01119">
    <property type="entry name" value="D-ser_dehydrat"/>
    <property type="match status" value="1"/>
</dbReference>
<organism evidence="13 14">
    <name type="scientific">Desmophyllum pertusum</name>
    <dbReference type="NCBI Taxonomy" id="174260"/>
    <lineage>
        <taxon>Eukaryota</taxon>
        <taxon>Metazoa</taxon>
        <taxon>Cnidaria</taxon>
        <taxon>Anthozoa</taxon>
        <taxon>Hexacorallia</taxon>
        <taxon>Scleractinia</taxon>
        <taxon>Caryophylliina</taxon>
        <taxon>Caryophylliidae</taxon>
        <taxon>Desmophyllum</taxon>
    </lineage>
</organism>
<dbReference type="Gene3D" id="3.20.20.10">
    <property type="entry name" value="Alanine racemase"/>
    <property type="match status" value="1"/>
</dbReference>
<evidence type="ECO:0000256" key="11">
    <source>
        <dbReference type="ARBA" id="ARBA00075219"/>
    </source>
</evidence>
<reference evidence="13" key="1">
    <citation type="submission" date="2023-01" db="EMBL/GenBank/DDBJ databases">
        <title>Genome assembly of the deep-sea coral Lophelia pertusa.</title>
        <authorList>
            <person name="Herrera S."/>
            <person name="Cordes E."/>
        </authorList>
    </citation>
    <scope>NUCLEOTIDE SEQUENCE</scope>
    <source>
        <strain evidence="13">USNM1676648</strain>
        <tissue evidence="13">Polyp</tissue>
    </source>
</reference>
<evidence type="ECO:0000256" key="10">
    <source>
        <dbReference type="ARBA" id="ARBA00069616"/>
    </source>
</evidence>
<dbReference type="Gene3D" id="2.40.37.20">
    <property type="entry name" value="D-serine dehydratase-like domain"/>
    <property type="match status" value="1"/>
</dbReference>
<evidence type="ECO:0000313" key="13">
    <source>
        <dbReference type="EMBL" id="KAJ7372841.1"/>
    </source>
</evidence>
<dbReference type="GO" id="GO:0008721">
    <property type="term" value="F:D-serine ammonia-lyase activity"/>
    <property type="evidence" value="ECO:0007669"/>
    <property type="project" value="UniProtKB-EC"/>
</dbReference>
<dbReference type="AlphaFoldDB" id="A0A9W9Z0E1"/>
<dbReference type="GO" id="GO:0046872">
    <property type="term" value="F:metal ion binding"/>
    <property type="evidence" value="ECO:0007669"/>
    <property type="project" value="UniProtKB-KW"/>
</dbReference>
<feature type="domain" description="D-serine dehydratase-like" evidence="12">
    <location>
        <begin position="232"/>
        <end position="330"/>
    </location>
</feature>
<accession>A0A9W9Z0E1</accession>
<dbReference type="Proteomes" id="UP001163046">
    <property type="component" value="Unassembled WGS sequence"/>
</dbReference>
<dbReference type="GO" id="GO:0036088">
    <property type="term" value="P:D-serine catabolic process"/>
    <property type="evidence" value="ECO:0007669"/>
    <property type="project" value="TreeGrafter"/>
</dbReference>
<dbReference type="Pfam" id="PF01168">
    <property type="entry name" value="Ala_racemase_N"/>
    <property type="match status" value="1"/>
</dbReference>
<dbReference type="PANTHER" id="PTHR28004">
    <property type="entry name" value="ZGC:162816-RELATED"/>
    <property type="match status" value="1"/>
</dbReference>
<dbReference type="SUPFAM" id="SSF51419">
    <property type="entry name" value="PLP-binding barrel"/>
    <property type="match status" value="1"/>
</dbReference>
<comment type="similarity">
    <text evidence="3">Belongs to the DSD1 family.</text>
</comment>
<dbReference type="EC" id="4.3.1.18" evidence="9"/>
<evidence type="ECO:0000256" key="4">
    <source>
        <dbReference type="ARBA" id="ARBA00022723"/>
    </source>
</evidence>
<evidence type="ECO:0000256" key="3">
    <source>
        <dbReference type="ARBA" id="ARBA00005323"/>
    </source>
</evidence>
<dbReference type="InterPro" id="IPR001608">
    <property type="entry name" value="Ala_racemase_N"/>
</dbReference>
<dbReference type="FunFam" id="3.20.20.10:FF:000016">
    <property type="entry name" value="D-serine dehydratase"/>
    <property type="match status" value="1"/>
</dbReference>
<evidence type="ECO:0000256" key="7">
    <source>
        <dbReference type="ARBA" id="ARBA00023239"/>
    </source>
</evidence>
<keyword evidence="14" id="KW-1185">Reference proteome</keyword>
<name>A0A9W9Z0E1_9CNID</name>
<comment type="cofactor">
    <cofactor evidence="2">
        <name>Zn(2+)</name>
        <dbReference type="ChEBI" id="CHEBI:29105"/>
    </cofactor>
</comment>
<evidence type="ECO:0000256" key="6">
    <source>
        <dbReference type="ARBA" id="ARBA00022898"/>
    </source>
</evidence>
<evidence type="ECO:0000259" key="12">
    <source>
        <dbReference type="SMART" id="SM01119"/>
    </source>
</evidence>
<dbReference type="InterPro" id="IPR051466">
    <property type="entry name" value="D-amino_acid_metab_enzyme"/>
</dbReference>
<comment type="caution">
    <text evidence="13">The sequence shown here is derived from an EMBL/GenBank/DDBJ whole genome shotgun (WGS) entry which is preliminary data.</text>
</comment>
<evidence type="ECO:0000256" key="1">
    <source>
        <dbReference type="ARBA" id="ARBA00001933"/>
    </source>
</evidence>
<dbReference type="Pfam" id="PF14031">
    <property type="entry name" value="D-ser_dehydrat"/>
    <property type="match status" value="1"/>
</dbReference>
<dbReference type="InterPro" id="IPR029066">
    <property type="entry name" value="PLP-binding_barrel"/>
</dbReference>
<comment type="cofactor">
    <cofactor evidence="1">
        <name>pyridoxal 5'-phosphate</name>
        <dbReference type="ChEBI" id="CHEBI:597326"/>
    </cofactor>
</comment>
<keyword evidence="5" id="KW-0862">Zinc</keyword>
<evidence type="ECO:0000256" key="9">
    <source>
        <dbReference type="ARBA" id="ARBA00066349"/>
    </source>
</evidence>